<gene>
    <name evidence="2" type="ORF">NDU88_004698</name>
</gene>
<feature type="region of interest" description="Disordered" evidence="1">
    <location>
        <begin position="24"/>
        <end position="52"/>
    </location>
</feature>
<organism evidence="2 3">
    <name type="scientific">Pleurodeles waltl</name>
    <name type="common">Iberian ribbed newt</name>
    <dbReference type="NCBI Taxonomy" id="8319"/>
    <lineage>
        <taxon>Eukaryota</taxon>
        <taxon>Metazoa</taxon>
        <taxon>Chordata</taxon>
        <taxon>Craniata</taxon>
        <taxon>Vertebrata</taxon>
        <taxon>Euteleostomi</taxon>
        <taxon>Amphibia</taxon>
        <taxon>Batrachia</taxon>
        <taxon>Caudata</taxon>
        <taxon>Salamandroidea</taxon>
        <taxon>Salamandridae</taxon>
        <taxon>Pleurodelinae</taxon>
        <taxon>Pleurodeles</taxon>
    </lineage>
</organism>
<dbReference type="Proteomes" id="UP001066276">
    <property type="component" value="Chromosome 6"/>
</dbReference>
<sequence length="103" mass="12174">MEYLELVRSPPSVLLQIDMEAENDRERRQVVKEERARADKRDGKRRGTQTKEVADYQTVKVDREKGRTCKKKQSVPEAVWVQVKEDRAKREERGLHRQQKAAL</sequence>
<feature type="compositionally biased region" description="Basic and acidic residues" evidence="1">
    <location>
        <begin position="24"/>
        <end position="42"/>
    </location>
</feature>
<reference evidence="2" key="1">
    <citation type="journal article" date="2022" name="bioRxiv">
        <title>Sequencing and chromosome-scale assembly of the giantPleurodeles waltlgenome.</title>
        <authorList>
            <person name="Brown T."/>
            <person name="Elewa A."/>
            <person name="Iarovenko S."/>
            <person name="Subramanian E."/>
            <person name="Araus A.J."/>
            <person name="Petzold A."/>
            <person name="Susuki M."/>
            <person name="Suzuki K.-i.T."/>
            <person name="Hayashi T."/>
            <person name="Toyoda A."/>
            <person name="Oliveira C."/>
            <person name="Osipova E."/>
            <person name="Leigh N.D."/>
            <person name="Simon A."/>
            <person name="Yun M.H."/>
        </authorList>
    </citation>
    <scope>NUCLEOTIDE SEQUENCE</scope>
    <source>
        <strain evidence="2">20211129_DDA</strain>
        <tissue evidence="2">Liver</tissue>
    </source>
</reference>
<dbReference type="EMBL" id="JANPWB010000010">
    <property type="protein sequence ID" value="KAJ1138311.1"/>
    <property type="molecule type" value="Genomic_DNA"/>
</dbReference>
<evidence type="ECO:0000256" key="1">
    <source>
        <dbReference type="SAM" id="MobiDB-lite"/>
    </source>
</evidence>
<evidence type="ECO:0000313" key="3">
    <source>
        <dbReference type="Proteomes" id="UP001066276"/>
    </source>
</evidence>
<dbReference type="AlphaFoldDB" id="A0AAV7QFZ7"/>
<keyword evidence="3" id="KW-1185">Reference proteome</keyword>
<name>A0AAV7QFZ7_PLEWA</name>
<protein>
    <submittedName>
        <fullName evidence="2">Uncharacterized protein</fullName>
    </submittedName>
</protein>
<accession>A0AAV7QFZ7</accession>
<evidence type="ECO:0000313" key="2">
    <source>
        <dbReference type="EMBL" id="KAJ1138311.1"/>
    </source>
</evidence>
<proteinExistence type="predicted"/>
<comment type="caution">
    <text evidence="2">The sequence shown here is derived from an EMBL/GenBank/DDBJ whole genome shotgun (WGS) entry which is preliminary data.</text>
</comment>